<evidence type="ECO:0000256" key="1">
    <source>
        <dbReference type="SAM" id="MobiDB-lite"/>
    </source>
</evidence>
<gene>
    <name evidence="2" type="ORF">HaLaN_01964</name>
</gene>
<accession>A0A699YJN9</accession>
<proteinExistence type="predicted"/>
<dbReference type="EMBL" id="BLLF01000080">
    <property type="protein sequence ID" value="GFH07196.1"/>
    <property type="molecule type" value="Genomic_DNA"/>
</dbReference>
<dbReference type="AlphaFoldDB" id="A0A699YJN9"/>
<protein>
    <submittedName>
        <fullName evidence="2">Uncharacterized protein</fullName>
    </submittedName>
</protein>
<reference evidence="2 3" key="1">
    <citation type="submission" date="2020-02" db="EMBL/GenBank/DDBJ databases">
        <title>Draft genome sequence of Haematococcus lacustris strain NIES-144.</title>
        <authorList>
            <person name="Morimoto D."/>
            <person name="Nakagawa S."/>
            <person name="Yoshida T."/>
            <person name="Sawayama S."/>
        </authorList>
    </citation>
    <scope>NUCLEOTIDE SEQUENCE [LARGE SCALE GENOMIC DNA]</scope>
    <source>
        <strain evidence="2 3">NIES-144</strain>
    </source>
</reference>
<name>A0A699YJN9_HAELA</name>
<dbReference type="Proteomes" id="UP000485058">
    <property type="component" value="Unassembled WGS sequence"/>
</dbReference>
<comment type="caution">
    <text evidence="2">The sequence shown here is derived from an EMBL/GenBank/DDBJ whole genome shotgun (WGS) entry which is preliminary data.</text>
</comment>
<evidence type="ECO:0000313" key="2">
    <source>
        <dbReference type="EMBL" id="GFH07196.1"/>
    </source>
</evidence>
<keyword evidence="3" id="KW-1185">Reference proteome</keyword>
<feature type="region of interest" description="Disordered" evidence="1">
    <location>
        <begin position="1"/>
        <end position="47"/>
    </location>
</feature>
<organism evidence="2 3">
    <name type="scientific">Haematococcus lacustris</name>
    <name type="common">Green alga</name>
    <name type="synonym">Haematococcus pluvialis</name>
    <dbReference type="NCBI Taxonomy" id="44745"/>
    <lineage>
        <taxon>Eukaryota</taxon>
        <taxon>Viridiplantae</taxon>
        <taxon>Chlorophyta</taxon>
        <taxon>core chlorophytes</taxon>
        <taxon>Chlorophyceae</taxon>
        <taxon>CS clade</taxon>
        <taxon>Chlamydomonadales</taxon>
        <taxon>Haematococcaceae</taxon>
        <taxon>Haematococcus</taxon>
    </lineage>
</organism>
<sequence>MNTRAGREVSSVDAQAPATSPFQALSESHYAGDGPAGVRPAVTSSVAAPQPTSVRAVAEPGRAAANPAAAGRESCSASCGLVSLEPEVYDALS</sequence>
<evidence type="ECO:0000313" key="3">
    <source>
        <dbReference type="Proteomes" id="UP000485058"/>
    </source>
</evidence>
<feature type="compositionally biased region" description="Polar residues" evidence="1">
    <location>
        <begin position="17"/>
        <end position="26"/>
    </location>
</feature>